<feature type="chain" id="PRO_5024384665" evidence="1">
    <location>
        <begin position="20"/>
        <end position="101"/>
    </location>
</feature>
<dbReference type="Proteomes" id="UP000307790">
    <property type="component" value="Unassembled WGS sequence"/>
</dbReference>
<dbReference type="Pfam" id="PF06291">
    <property type="entry name" value="Lambda_Bor"/>
    <property type="match status" value="1"/>
</dbReference>
<accession>A0A5R9IN10</accession>
<keyword evidence="3" id="KW-1185">Reference proteome</keyword>
<evidence type="ECO:0000256" key="1">
    <source>
        <dbReference type="SAM" id="SignalP"/>
    </source>
</evidence>
<reference evidence="2 3" key="1">
    <citation type="submission" date="2019-05" db="EMBL/GenBank/DDBJ databases">
        <title>Genome sequences of Thalassotalea litorea 1K03283.</title>
        <authorList>
            <person name="Zhang D."/>
        </authorList>
    </citation>
    <scope>NUCLEOTIDE SEQUENCE [LARGE SCALE GENOMIC DNA]</scope>
    <source>
        <strain evidence="2 3">MCCC 1K03283</strain>
    </source>
</reference>
<organism evidence="2 3">
    <name type="scientific">Thalassotalea litorea</name>
    <dbReference type="NCBI Taxonomy" id="2020715"/>
    <lineage>
        <taxon>Bacteria</taxon>
        <taxon>Pseudomonadati</taxon>
        <taxon>Pseudomonadota</taxon>
        <taxon>Gammaproteobacteria</taxon>
        <taxon>Alteromonadales</taxon>
        <taxon>Colwelliaceae</taxon>
        <taxon>Thalassotalea</taxon>
    </lineage>
</organism>
<feature type="signal peptide" evidence="1">
    <location>
        <begin position="1"/>
        <end position="19"/>
    </location>
</feature>
<dbReference type="AlphaFoldDB" id="A0A5R9IN10"/>
<dbReference type="InterPro" id="IPR010438">
    <property type="entry name" value="Lambda_Bor"/>
</dbReference>
<comment type="caution">
    <text evidence="2">The sequence shown here is derived from an EMBL/GenBank/DDBJ whole genome shotgun (WGS) entry which is preliminary data.</text>
</comment>
<dbReference type="OrthoDB" id="332829at2"/>
<dbReference type="PROSITE" id="PS51257">
    <property type="entry name" value="PROKAR_LIPOPROTEIN"/>
    <property type="match status" value="1"/>
</dbReference>
<protein>
    <submittedName>
        <fullName evidence="2">Bor family protein</fullName>
    </submittedName>
</protein>
<keyword evidence="1" id="KW-0732">Signal</keyword>
<gene>
    <name evidence="2" type="ORF">FE810_11085</name>
</gene>
<proteinExistence type="predicted"/>
<evidence type="ECO:0000313" key="2">
    <source>
        <dbReference type="EMBL" id="TLU64626.1"/>
    </source>
</evidence>
<evidence type="ECO:0000313" key="3">
    <source>
        <dbReference type="Proteomes" id="UP000307790"/>
    </source>
</evidence>
<sequence>MIKKFVFLLSIMLAGCSTITIQPEQTVKYSSEPTYEESKHFFLWGIVGEHRVNVTEICGNREVIQMQSQQTFVEGVLGLITLGIYSPHSVKVWCSEAGAIS</sequence>
<dbReference type="EMBL" id="VCBC01000010">
    <property type="protein sequence ID" value="TLU64626.1"/>
    <property type="molecule type" value="Genomic_DNA"/>
</dbReference>
<name>A0A5R9IN10_9GAMM</name>
<dbReference type="RefSeq" id="WP_138320124.1">
    <property type="nucleotide sequence ID" value="NZ_VCBC01000010.1"/>
</dbReference>